<dbReference type="RefSeq" id="WP_012201478.1">
    <property type="nucleotide sequence ID" value="NC_010001.1"/>
</dbReference>
<dbReference type="PANTHER" id="PTHR30032">
    <property type="entry name" value="N-ACETYLMURAMOYL-L-ALANINE AMIDASE-RELATED"/>
    <property type="match status" value="1"/>
</dbReference>
<dbReference type="eggNOG" id="COG2385">
    <property type="taxonomic scope" value="Bacteria"/>
</dbReference>
<gene>
    <name evidence="2" type="ordered locus">Cphy_3479</name>
</gene>
<dbReference type="HOGENOM" id="CLU_021203_2_0_9"/>
<dbReference type="NCBIfam" id="TIGR02669">
    <property type="entry name" value="SpoIID_LytB"/>
    <property type="match status" value="1"/>
</dbReference>
<protein>
    <submittedName>
        <fullName evidence="2">SpoIID/LytB domain protein</fullName>
    </submittedName>
</protein>
<proteinExistence type="predicted"/>
<reference evidence="3" key="1">
    <citation type="submission" date="2007-11" db="EMBL/GenBank/DDBJ databases">
        <title>Complete genome sequence of Clostridium phytofermentans ISDg.</title>
        <authorList>
            <person name="Leschine S.B."/>
            <person name="Warnick T.A."/>
            <person name="Blanchard J.L."/>
            <person name="Schnell D.J."/>
            <person name="Petit E.L."/>
            <person name="LaTouf W.G."/>
            <person name="Copeland A."/>
            <person name="Lucas S."/>
            <person name="Lapidus A."/>
            <person name="Barry K."/>
            <person name="Glavina del Rio T."/>
            <person name="Dalin E."/>
            <person name="Tice H."/>
            <person name="Pitluck S."/>
            <person name="Kiss H."/>
            <person name="Brettin T."/>
            <person name="Bruce D."/>
            <person name="Detter J.C."/>
            <person name="Han C."/>
            <person name="Kuske C."/>
            <person name="Schmutz J."/>
            <person name="Larimer F."/>
            <person name="Land M."/>
            <person name="Hauser L."/>
            <person name="Kyrpides N."/>
            <person name="Kim E.A."/>
            <person name="Richardson P."/>
        </authorList>
    </citation>
    <scope>NUCLEOTIDE SEQUENCE [LARGE SCALE GENOMIC DNA]</scope>
    <source>
        <strain evidence="3">ATCC 700394 / DSM 18823 / ISDg</strain>
    </source>
</reference>
<sequence precursor="true">MQKKEWIKKLILAGICVVIFIILLFRNILGGVGDKDSGEQSKTIYGERITRAEAIRLFSYLFYDSEGRKGLSFLSEYTDVSAKDEYSEYLNAAINAGFVSNATNEDKKARLSENITCGEFRDMLFIITDLYQMDYNKLKKTFPARFSTVRENDELLLSEFLTTYESMISMLKGETKLSSRELYFIGSLSEAGDVILAQDGNQYHTAYFRNYEDLFQSEQEPSTKAVPFRGKEDFEKYIGKFLSVITCSDELVYVKSQIDKPVVLKNVYMIEGKDKGIKIFLSGMTRTFETSLTLSDSFTEKVGDITLSGGLITGVTIKPDVIRGKVLVIGKNEIEVEGYGVLPLDENYRIYKLFGEMEMEKTNNILVGYSVTDFVVSEGKICAALIRDQIKAENIRVLINTSNYQGIYHESVSFTVDCPFTVDNGEESVRYEKDEEITVSKDSNLIVKGRIKITPLEEHGKVALLNVKRNLGVPRYRGTIEIVANEKGLIVINELSIEEYLYAVVPSEMPVSYGNEALKVQAVCARSYAFNQLYANKYSAYGAHVDDSVSCQVYNNVAESDASIIAVKDTYGKVLTQGGKVITAYYFSTSCGHTASIEDVWQDAKPTKYLTGNLQTEKNITVDFSKEEVFRNFLANDTVAVMAEGATKEEPMTTYDSGFLMYRWNVTMDTGTLSKQINSNILNCYNSNKTSILTYVTSQDLNDATEIPGATIVEGKVFKSIPVSSIGTVTDMKVITRGTSGIIKELLIKGTENTILVRYQTNIRKLLAPVATEVVRLDGSTVNGMSLLPSAFIVIDKGSKDSKTAFTFTGGGFGHGTGMSQNGVKTMVNQGKSYEEILKHYYTDANLEVIYE</sequence>
<accession>A9KHY3</accession>
<dbReference type="OrthoDB" id="9794671at2"/>
<evidence type="ECO:0000313" key="3">
    <source>
        <dbReference type="Proteomes" id="UP000000370"/>
    </source>
</evidence>
<dbReference type="AlphaFoldDB" id="A9KHY3"/>
<dbReference type="EMBL" id="CP000885">
    <property type="protein sequence ID" value="ABX43830.1"/>
    <property type="molecule type" value="Genomic_DNA"/>
</dbReference>
<dbReference type="Pfam" id="PF08486">
    <property type="entry name" value="SpoIID"/>
    <property type="match status" value="1"/>
</dbReference>
<dbReference type="InterPro" id="IPR051922">
    <property type="entry name" value="Bact_Sporulation_Assoc"/>
</dbReference>
<dbReference type="PANTHER" id="PTHR30032:SF4">
    <property type="entry name" value="AMIDASE ENHANCER"/>
    <property type="match status" value="1"/>
</dbReference>
<dbReference type="GO" id="GO:0030435">
    <property type="term" value="P:sporulation resulting in formation of a cellular spore"/>
    <property type="evidence" value="ECO:0007669"/>
    <property type="project" value="InterPro"/>
</dbReference>
<dbReference type="KEGG" id="cpy:Cphy_3479"/>
<dbReference type="InterPro" id="IPR013693">
    <property type="entry name" value="SpoIID/LytB_N"/>
</dbReference>
<evidence type="ECO:0000259" key="1">
    <source>
        <dbReference type="Pfam" id="PF08486"/>
    </source>
</evidence>
<organism evidence="2 3">
    <name type="scientific">Lachnoclostridium phytofermentans (strain ATCC 700394 / DSM 18823 / ISDg)</name>
    <name type="common">Clostridium phytofermentans</name>
    <dbReference type="NCBI Taxonomy" id="357809"/>
    <lineage>
        <taxon>Bacteria</taxon>
        <taxon>Bacillati</taxon>
        <taxon>Bacillota</taxon>
        <taxon>Clostridia</taxon>
        <taxon>Lachnospirales</taxon>
        <taxon>Lachnospiraceae</taxon>
    </lineage>
</organism>
<dbReference type="GO" id="GO:0030288">
    <property type="term" value="C:outer membrane-bounded periplasmic space"/>
    <property type="evidence" value="ECO:0007669"/>
    <property type="project" value="TreeGrafter"/>
</dbReference>
<name>A9KHY3_LACP7</name>
<evidence type="ECO:0000313" key="2">
    <source>
        <dbReference type="EMBL" id="ABX43830.1"/>
    </source>
</evidence>
<dbReference type="STRING" id="357809.Cphy_3479"/>
<feature type="domain" description="Sporulation stage II protein D amidase enhancer LytB N-terminal" evidence="1">
    <location>
        <begin position="486"/>
        <end position="576"/>
    </location>
</feature>
<keyword evidence="3" id="KW-1185">Reference proteome</keyword>
<dbReference type="InterPro" id="IPR013486">
    <property type="entry name" value="SpoIID/LytB"/>
</dbReference>
<dbReference type="Proteomes" id="UP000000370">
    <property type="component" value="Chromosome"/>
</dbReference>